<proteinExistence type="predicted"/>
<evidence type="ECO:0000313" key="4">
    <source>
        <dbReference type="Proteomes" id="UP000019118"/>
    </source>
</evidence>
<reference evidence="4" key="1">
    <citation type="journal article" date="2013" name="Genome Biol.">
        <title>Draft genome of the mountain pine beetle, Dendroctonus ponderosae Hopkins, a major forest pest.</title>
        <authorList>
            <person name="Keeling C.I."/>
            <person name="Yuen M.M."/>
            <person name="Liao N.Y."/>
            <person name="Docking T.R."/>
            <person name="Chan S.K."/>
            <person name="Taylor G.A."/>
            <person name="Palmquist D.L."/>
            <person name="Jackman S.D."/>
            <person name="Nguyen A."/>
            <person name="Li M."/>
            <person name="Henderson H."/>
            <person name="Janes J.K."/>
            <person name="Zhao Y."/>
            <person name="Pandoh P."/>
            <person name="Moore R."/>
            <person name="Sperling F.A."/>
            <person name="Huber D.P."/>
            <person name="Birol I."/>
            <person name="Jones S.J."/>
            <person name="Bohlmann J."/>
        </authorList>
    </citation>
    <scope>NUCLEOTIDE SEQUENCE</scope>
</reference>
<protein>
    <recommendedName>
        <fullName evidence="2">FAS1 domain-containing protein</fullName>
    </recommendedName>
</protein>
<feature type="domain" description="FAS1" evidence="2">
    <location>
        <begin position="191"/>
        <end position="338"/>
    </location>
</feature>
<feature type="domain" description="FAS1" evidence="2">
    <location>
        <begin position="393"/>
        <end position="540"/>
    </location>
</feature>
<dbReference type="PANTHER" id="PTHR10900">
    <property type="entry name" value="PERIOSTIN-RELATED"/>
    <property type="match status" value="1"/>
</dbReference>
<feature type="chain" id="PRO_5043479248" description="FAS1 domain-containing protein" evidence="1">
    <location>
        <begin position="28"/>
        <end position="748"/>
    </location>
</feature>
<keyword evidence="1" id="KW-0732">Signal</keyword>
<dbReference type="PANTHER" id="PTHR10900:SF80">
    <property type="entry name" value="FASCICLIN-1"/>
    <property type="match status" value="1"/>
</dbReference>
<accession>A0AAR5PIU6</accession>
<keyword evidence="4" id="KW-1185">Reference proteome</keyword>
<dbReference type="SMART" id="SM00554">
    <property type="entry name" value="FAS1"/>
    <property type="match status" value="4"/>
</dbReference>
<dbReference type="PROSITE" id="PS50213">
    <property type="entry name" value="FAS1"/>
    <property type="match status" value="4"/>
</dbReference>
<dbReference type="GO" id="GO:0031012">
    <property type="term" value="C:extracellular matrix"/>
    <property type="evidence" value="ECO:0007669"/>
    <property type="project" value="TreeGrafter"/>
</dbReference>
<dbReference type="InterPro" id="IPR050904">
    <property type="entry name" value="Adhesion/Biosynth-related"/>
</dbReference>
<evidence type="ECO:0000259" key="2">
    <source>
        <dbReference type="PROSITE" id="PS50213"/>
    </source>
</evidence>
<dbReference type="FunFam" id="2.30.180.10:FF:000039">
    <property type="entry name" value="Fasciclin 1, isoform F"/>
    <property type="match status" value="1"/>
</dbReference>
<reference evidence="3" key="2">
    <citation type="submission" date="2024-08" db="UniProtKB">
        <authorList>
            <consortium name="EnsemblMetazoa"/>
        </authorList>
    </citation>
    <scope>IDENTIFICATION</scope>
</reference>
<dbReference type="GO" id="GO:0030198">
    <property type="term" value="P:extracellular matrix organization"/>
    <property type="evidence" value="ECO:0007669"/>
    <property type="project" value="TreeGrafter"/>
</dbReference>
<evidence type="ECO:0000313" key="3">
    <source>
        <dbReference type="EnsemblMetazoa" id="XP_019760812.1"/>
    </source>
</evidence>
<dbReference type="EnsemblMetazoa" id="XM_019905253.1">
    <property type="protein sequence ID" value="XP_019760812.1"/>
    <property type="gene ID" value="LOC109538159"/>
</dbReference>
<dbReference type="Gene3D" id="2.30.180.10">
    <property type="entry name" value="FAS1 domain"/>
    <property type="match status" value="4"/>
</dbReference>
<feature type="signal peptide" evidence="1">
    <location>
        <begin position="1"/>
        <end position="27"/>
    </location>
</feature>
<dbReference type="GO" id="GO:0007155">
    <property type="term" value="P:cell adhesion"/>
    <property type="evidence" value="ECO:0007669"/>
    <property type="project" value="TreeGrafter"/>
</dbReference>
<dbReference type="AlphaFoldDB" id="A0AAR5PIU6"/>
<dbReference type="Pfam" id="PF02469">
    <property type="entry name" value="Fasciclin"/>
    <property type="match status" value="4"/>
</dbReference>
<dbReference type="InterPro" id="IPR000782">
    <property type="entry name" value="FAS1_domain"/>
</dbReference>
<feature type="domain" description="FAS1" evidence="2">
    <location>
        <begin position="29"/>
        <end position="169"/>
    </location>
</feature>
<name>A0AAR5PIU6_DENPD</name>
<evidence type="ECO:0000256" key="1">
    <source>
        <dbReference type="SAM" id="SignalP"/>
    </source>
</evidence>
<dbReference type="GO" id="GO:0005615">
    <property type="term" value="C:extracellular space"/>
    <property type="evidence" value="ECO:0007669"/>
    <property type="project" value="TreeGrafter"/>
</dbReference>
<dbReference type="GO" id="GO:0050839">
    <property type="term" value="F:cell adhesion molecule binding"/>
    <property type="evidence" value="ECO:0007669"/>
    <property type="project" value="TreeGrafter"/>
</dbReference>
<dbReference type="InterPro" id="IPR036378">
    <property type="entry name" value="FAS1_dom_sf"/>
</dbReference>
<sequence>MKRARMNLFGLLRFCFFLILCFEGRQCDDESLEAKMRLDPDISQFYSLIEGCQICNFTLMYEPLTVFAPINAAFQKLVGVPEDPDSLAQYHLTNIPKRIEQLGVSYTSINTRLPGGPPIWITISPGLYHDAVYINNARLLPKQSNIIGTKSQNRGSPFTQILHKIDEVLVPTRSSATSRAQVFNPNAWEFLENYESLIQGTHRVRNFRQKVQQYKRESIFRTEGGHTFFIPVDEGFANNRAGLIDDYIIDGHVIPREVLFTTPTKKDSPFPTLANSDNVIRVIISFTQEQRDKTIINYVKSHTLFGDGKHPQGVVLAEIVKANIPVKNGVIHLIHKPLMIVDSTIKELLQENMDYICNVGNVQRMENIWDETPKMISRFSRPNAYYPYDPRIRFDDQYKEKDGGILNNFLNELNDLGPEGHSFLRTIERSQDVTLFAPCNSALDNEIVRSIKRDKQKYLEVLQMHVVVDNRLYVDTVIKENQHKVYQVPTLIKGKNLYFNVVTIGNNRTMTVEGGGVNATVIQPDLAAKNGIIHIIDRVLGVPYSTILEKVSTDPMLRKSYELGQAQQFNAQLNATNKKFTYFIPSNKAWQTARVMMPSAIKKLFMEDFSYHAFTTLQRHLVISDDVFTMERIKQLTKAKELNQTNRANLHEPLPISLPTLRGSLEIFVEERKDNSLQRNFGSAYVIHWEELRIPVFRPNVECTNGIIHVIDMPFLKKGDIVVSSSSLNTASLIGAALAVLFARLLAE</sequence>
<organism evidence="3 4">
    <name type="scientific">Dendroctonus ponderosae</name>
    <name type="common">Mountain pine beetle</name>
    <dbReference type="NCBI Taxonomy" id="77166"/>
    <lineage>
        <taxon>Eukaryota</taxon>
        <taxon>Metazoa</taxon>
        <taxon>Ecdysozoa</taxon>
        <taxon>Arthropoda</taxon>
        <taxon>Hexapoda</taxon>
        <taxon>Insecta</taxon>
        <taxon>Pterygota</taxon>
        <taxon>Neoptera</taxon>
        <taxon>Endopterygota</taxon>
        <taxon>Coleoptera</taxon>
        <taxon>Polyphaga</taxon>
        <taxon>Cucujiformia</taxon>
        <taxon>Curculionidae</taxon>
        <taxon>Scolytinae</taxon>
        <taxon>Dendroctonus</taxon>
    </lineage>
</organism>
<dbReference type="Proteomes" id="UP000019118">
    <property type="component" value="Unassembled WGS sequence"/>
</dbReference>
<dbReference type="SUPFAM" id="SSF82153">
    <property type="entry name" value="FAS1 domain"/>
    <property type="match status" value="4"/>
</dbReference>
<feature type="domain" description="FAS1" evidence="2">
    <location>
        <begin position="544"/>
        <end position="715"/>
    </location>
</feature>